<dbReference type="STRING" id="121845.A0A3Q0ISJ4"/>
<evidence type="ECO:0000313" key="2">
    <source>
        <dbReference type="Proteomes" id="UP000079169"/>
    </source>
</evidence>
<dbReference type="RefSeq" id="XP_026679244.1">
    <property type="nucleotide sequence ID" value="XM_026823443.1"/>
</dbReference>
<dbReference type="AlphaFoldDB" id="A0A3Q0ISJ4"/>
<organism evidence="2 3">
    <name type="scientific">Diaphorina citri</name>
    <name type="common">Asian citrus psyllid</name>
    <dbReference type="NCBI Taxonomy" id="121845"/>
    <lineage>
        <taxon>Eukaryota</taxon>
        <taxon>Metazoa</taxon>
        <taxon>Ecdysozoa</taxon>
        <taxon>Arthropoda</taxon>
        <taxon>Hexapoda</taxon>
        <taxon>Insecta</taxon>
        <taxon>Pterygota</taxon>
        <taxon>Neoptera</taxon>
        <taxon>Paraneoptera</taxon>
        <taxon>Hemiptera</taxon>
        <taxon>Sternorrhyncha</taxon>
        <taxon>Psylloidea</taxon>
        <taxon>Psyllidae</taxon>
        <taxon>Diaphorininae</taxon>
        <taxon>Diaphorina</taxon>
    </lineage>
</organism>
<gene>
    <name evidence="3" type="primary">LOC113467330</name>
</gene>
<reference evidence="3" key="1">
    <citation type="submission" date="2025-08" db="UniProtKB">
        <authorList>
            <consortium name="RefSeq"/>
        </authorList>
    </citation>
    <scope>IDENTIFICATION</scope>
</reference>
<sequence length="184" mass="20508">MNAFLLLTYLVVAASATFFDSEVEDFYDTGTGEGESGSEDMLSRMMYGDPVPEPESEPEPHGYHKKKRVHVQHSFSEVHTSHHGYKNSRQEECLPFQAPKKAEIRCKKSKCIVTCLPDYSFPDSSRTMMVSCVGGKWVVKETQSEIIPHCEPVCSPCLNGGVCTEPNICLCKPNFFGKSLSWSG</sequence>
<evidence type="ECO:0000256" key="1">
    <source>
        <dbReference type="SAM" id="SignalP"/>
    </source>
</evidence>
<dbReference type="KEGG" id="dci:113467330"/>
<dbReference type="Gene3D" id="2.10.25.10">
    <property type="entry name" value="Laminin"/>
    <property type="match status" value="1"/>
</dbReference>
<keyword evidence="1" id="KW-0732">Signal</keyword>
<protein>
    <submittedName>
        <fullName evidence="3">Uncharacterized protein LOC113467330</fullName>
    </submittedName>
</protein>
<proteinExistence type="predicted"/>
<accession>A0A3Q0ISJ4</accession>
<dbReference type="Proteomes" id="UP000079169">
    <property type="component" value="Unplaced"/>
</dbReference>
<evidence type="ECO:0000313" key="3">
    <source>
        <dbReference type="RefSeq" id="XP_026679244.1"/>
    </source>
</evidence>
<keyword evidence="2" id="KW-1185">Reference proteome</keyword>
<name>A0A3Q0ISJ4_DIACI</name>
<dbReference type="PaxDb" id="121845-A0A3Q0ISJ4"/>
<dbReference type="GeneID" id="113467330"/>
<feature type="signal peptide" evidence="1">
    <location>
        <begin position="1"/>
        <end position="16"/>
    </location>
</feature>
<feature type="chain" id="PRO_5017993552" evidence="1">
    <location>
        <begin position="17"/>
        <end position="184"/>
    </location>
</feature>